<dbReference type="AlphaFoldDB" id="A0A518HMU6"/>
<dbReference type="EMBL" id="CP037423">
    <property type="protein sequence ID" value="QDV42176.1"/>
    <property type="molecule type" value="Genomic_DNA"/>
</dbReference>
<gene>
    <name evidence="1" type="ORF">Enr13x_20190</name>
</gene>
<organism evidence="1 2">
    <name type="scientific">Stieleria neptunia</name>
    <dbReference type="NCBI Taxonomy" id="2527979"/>
    <lineage>
        <taxon>Bacteria</taxon>
        <taxon>Pseudomonadati</taxon>
        <taxon>Planctomycetota</taxon>
        <taxon>Planctomycetia</taxon>
        <taxon>Pirellulales</taxon>
        <taxon>Pirellulaceae</taxon>
        <taxon>Stieleria</taxon>
    </lineage>
</organism>
<accession>A0A518HMU6</accession>
<dbReference type="PANTHER" id="PTHR36152:SF5">
    <property type="entry name" value="PROTEIN HCP1"/>
    <property type="match status" value="1"/>
</dbReference>
<keyword evidence="2" id="KW-1185">Reference proteome</keyword>
<dbReference type="InterPro" id="IPR008514">
    <property type="entry name" value="T6SS_Hcp"/>
</dbReference>
<dbReference type="InterPro" id="IPR053165">
    <property type="entry name" value="HSI-I_assembly_Hcp1"/>
</dbReference>
<name>A0A518HMU6_9BACT</name>
<dbReference type="Proteomes" id="UP000319004">
    <property type="component" value="Chromosome"/>
</dbReference>
<proteinExistence type="predicted"/>
<dbReference type="PANTHER" id="PTHR36152">
    <property type="entry name" value="CYTOPLASMIC PROTEIN-RELATED"/>
    <property type="match status" value="1"/>
</dbReference>
<dbReference type="InterPro" id="IPR036624">
    <property type="entry name" value="Hcp1-lik_sf"/>
</dbReference>
<evidence type="ECO:0008006" key="3">
    <source>
        <dbReference type="Google" id="ProtNLM"/>
    </source>
</evidence>
<dbReference type="OrthoDB" id="4865570at2"/>
<dbReference type="Pfam" id="PF05638">
    <property type="entry name" value="T6SS_HCP"/>
    <property type="match status" value="1"/>
</dbReference>
<dbReference type="KEGG" id="snep:Enr13x_20190"/>
<dbReference type="Gene3D" id="2.30.110.20">
    <property type="entry name" value="Hcp1-like"/>
    <property type="match status" value="1"/>
</dbReference>
<sequence length="161" mass="17350">MAVDMFLDITGEIQGESQDKTHKDEIDVLAWSWGMSQSGSFHAGGGGGSGKASFQDISVTKWLDSSSPILMVYCANGDHFTNAKLTVRKAGKTPLEYLIVHMKDVLVTSVQTGGSGGEDRLTENVSLNFREVKVEYKAQKADGSADAAKEFKWNIAENAAS</sequence>
<evidence type="ECO:0000313" key="1">
    <source>
        <dbReference type="EMBL" id="QDV42176.1"/>
    </source>
</evidence>
<reference evidence="1 2" key="1">
    <citation type="submission" date="2019-03" db="EMBL/GenBank/DDBJ databases">
        <title>Deep-cultivation of Planctomycetes and their phenomic and genomic characterization uncovers novel biology.</title>
        <authorList>
            <person name="Wiegand S."/>
            <person name="Jogler M."/>
            <person name="Boedeker C."/>
            <person name="Pinto D."/>
            <person name="Vollmers J."/>
            <person name="Rivas-Marin E."/>
            <person name="Kohn T."/>
            <person name="Peeters S.H."/>
            <person name="Heuer A."/>
            <person name="Rast P."/>
            <person name="Oberbeckmann S."/>
            <person name="Bunk B."/>
            <person name="Jeske O."/>
            <person name="Meyerdierks A."/>
            <person name="Storesund J.E."/>
            <person name="Kallscheuer N."/>
            <person name="Luecker S."/>
            <person name="Lage O.M."/>
            <person name="Pohl T."/>
            <person name="Merkel B.J."/>
            <person name="Hornburger P."/>
            <person name="Mueller R.-W."/>
            <person name="Bruemmer F."/>
            <person name="Labrenz M."/>
            <person name="Spormann A.M."/>
            <person name="Op den Camp H."/>
            <person name="Overmann J."/>
            <person name="Amann R."/>
            <person name="Jetten M.S.M."/>
            <person name="Mascher T."/>
            <person name="Medema M.H."/>
            <person name="Devos D.P."/>
            <person name="Kaster A.-K."/>
            <person name="Ovreas L."/>
            <person name="Rohde M."/>
            <person name="Galperin M.Y."/>
            <person name="Jogler C."/>
        </authorList>
    </citation>
    <scope>NUCLEOTIDE SEQUENCE [LARGE SCALE GENOMIC DNA]</scope>
    <source>
        <strain evidence="1 2">Enr13</strain>
    </source>
</reference>
<protein>
    <recommendedName>
        <fullName evidence="3">Major exported protein</fullName>
    </recommendedName>
</protein>
<evidence type="ECO:0000313" key="2">
    <source>
        <dbReference type="Proteomes" id="UP000319004"/>
    </source>
</evidence>
<dbReference type="RefSeq" id="WP_145385846.1">
    <property type="nucleotide sequence ID" value="NZ_CP037423.1"/>
</dbReference>
<dbReference type="SUPFAM" id="SSF141452">
    <property type="entry name" value="Hcp1-like"/>
    <property type="match status" value="1"/>
</dbReference>